<dbReference type="Pfam" id="PF19054">
    <property type="entry name" value="DUF5753"/>
    <property type="match status" value="1"/>
</dbReference>
<dbReference type="InterPro" id="IPR001387">
    <property type="entry name" value="Cro/C1-type_HTH"/>
</dbReference>
<evidence type="ECO:0000313" key="2">
    <source>
        <dbReference type="EMBL" id="TQN28765.1"/>
    </source>
</evidence>
<organism evidence="2 3">
    <name type="scientific">Haloactinospora alba</name>
    <dbReference type="NCBI Taxonomy" id="405555"/>
    <lineage>
        <taxon>Bacteria</taxon>
        <taxon>Bacillati</taxon>
        <taxon>Actinomycetota</taxon>
        <taxon>Actinomycetes</taxon>
        <taxon>Streptosporangiales</taxon>
        <taxon>Nocardiopsidaceae</taxon>
        <taxon>Haloactinospora</taxon>
    </lineage>
</organism>
<dbReference type="Gene3D" id="1.10.260.40">
    <property type="entry name" value="lambda repressor-like DNA-binding domains"/>
    <property type="match status" value="1"/>
</dbReference>
<reference evidence="2 3" key="1">
    <citation type="submission" date="2019-06" db="EMBL/GenBank/DDBJ databases">
        <title>Sequencing the genomes of 1000 actinobacteria strains.</title>
        <authorList>
            <person name="Klenk H.-P."/>
        </authorList>
    </citation>
    <scope>NUCLEOTIDE SEQUENCE [LARGE SCALE GENOMIC DNA]</scope>
    <source>
        <strain evidence="2 3">DSM 45015</strain>
    </source>
</reference>
<keyword evidence="3" id="KW-1185">Reference proteome</keyword>
<dbReference type="PROSITE" id="PS50943">
    <property type="entry name" value="HTH_CROC1"/>
    <property type="match status" value="1"/>
</dbReference>
<dbReference type="RefSeq" id="WP_141925765.1">
    <property type="nucleotide sequence ID" value="NZ_VFQC01000002.1"/>
</dbReference>
<dbReference type="EMBL" id="VFQC01000002">
    <property type="protein sequence ID" value="TQN28765.1"/>
    <property type="molecule type" value="Genomic_DNA"/>
</dbReference>
<sequence>MVERINERWKRWGAELQRIRLHSGETMQSLAQKAAISRQLIGKYEQGTRAPSRDKVDALDDALATGGRLRQYRAELMEDAHIPAEFRDALLMEQRSQEIREYHSVLIPGLLQTASYARSLVSARRVRDTPEQIEQIVATRTERLKQLRETRPLLCFVVDEVAISRTVGDEKIMQEQRNWLIELAERGTIRLQLITNLPRHPGLCSPFRLMSLDGSRAVAFLEDALGGRSATKPQEIAELGTVFGLLQAEALSPDASIERIRETNHVRA</sequence>
<comment type="caution">
    <text evidence="2">The sequence shown here is derived from an EMBL/GenBank/DDBJ whole genome shotgun (WGS) entry which is preliminary data.</text>
</comment>
<dbReference type="SUPFAM" id="SSF47413">
    <property type="entry name" value="lambda repressor-like DNA-binding domains"/>
    <property type="match status" value="1"/>
</dbReference>
<evidence type="ECO:0000313" key="3">
    <source>
        <dbReference type="Proteomes" id="UP000317422"/>
    </source>
</evidence>
<dbReference type="CDD" id="cd00093">
    <property type="entry name" value="HTH_XRE"/>
    <property type="match status" value="1"/>
</dbReference>
<name>A0A543NAC4_9ACTN</name>
<dbReference type="AlphaFoldDB" id="A0A543NAC4"/>
<dbReference type="InterPro" id="IPR010982">
    <property type="entry name" value="Lambda_DNA-bd_dom_sf"/>
</dbReference>
<protein>
    <submittedName>
        <fullName evidence="2">Helix-turn-helix protein</fullName>
    </submittedName>
</protein>
<gene>
    <name evidence="2" type="ORF">FHX37_4129</name>
</gene>
<dbReference type="InterPro" id="IPR043917">
    <property type="entry name" value="DUF5753"/>
</dbReference>
<dbReference type="GO" id="GO:0003677">
    <property type="term" value="F:DNA binding"/>
    <property type="evidence" value="ECO:0007669"/>
    <property type="project" value="InterPro"/>
</dbReference>
<dbReference type="Pfam" id="PF13560">
    <property type="entry name" value="HTH_31"/>
    <property type="match status" value="1"/>
</dbReference>
<dbReference type="Proteomes" id="UP000317422">
    <property type="component" value="Unassembled WGS sequence"/>
</dbReference>
<proteinExistence type="predicted"/>
<accession>A0A543NAC4</accession>
<dbReference type="SMART" id="SM00530">
    <property type="entry name" value="HTH_XRE"/>
    <property type="match status" value="1"/>
</dbReference>
<feature type="domain" description="HTH cro/C1-type" evidence="1">
    <location>
        <begin position="16"/>
        <end position="63"/>
    </location>
</feature>
<evidence type="ECO:0000259" key="1">
    <source>
        <dbReference type="PROSITE" id="PS50943"/>
    </source>
</evidence>
<dbReference type="OrthoDB" id="3423346at2"/>